<dbReference type="GO" id="GO:0071014">
    <property type="term" value="C:post-mRNA release spliceosomal complex"/>
    <property type="evidence" value="ECO:0007669"/>
    <property type="project" value="TreeGrafter"/>
</dbReference>
<evidence type="ECO:0000313" key="16">
    <source>
        <dbReference type="Proteomes" id="UP000807306"/>
    </source>
</evidence>
<comment type="caution">
    <text evidence="15">The sequence shown here is derived from an EMBL/GenBank/DDBJ whole genome shotgun (WGS) entry which is preliminary data.</text>
</comment>
<reference evidence="15" key="1">
    <citation type="submission" date="2020-11" db="EMBL/GenBank/DDBJ databases">
        <authorList>
            <consortium name="DOE Joint Genome Institute"/>
            <person name="Ahrendt S."/>
            <person name="Riley R."/>
            <person name="Andreopoulos W."/>
            <person name="Labutti K."/>
            <person name="Pangilinan J."/>
            <person name="Ruiz-Duenas F.J."/>
            <person name="Barrasa J.M."/>
            <person name="Sanchez-Garcia M."/>
            <person name="Camarero S."/>
            <person name="Miyauchi S."/>
            <person name="Serrano A."/>
            <person name="Linde D."/>
            <person name="Babiker R."/>
            <person name="Drula E."/>
            <person name="Ayuso-Fernandez I."/>
            <person name="Pacheco R."/>
            <person name="Padilla G."/>
            <person name="Ferreira P."/>
            <person name="Barriuso J."/>
            <person name="Kellner H."/>
            <person name="Castanera R."/>
            <person name="Alfaro M."/>
            <person name="Ramirez L."/>
            <person name="Pisabarro A.G."/>
            <person name="Kuo A."/>
            <person name="Tritt A."/>
            <person name="Lipzen A."/>
            <person name="He G."/>
            <person name="Yan M."/>
            <person name="Ng V."/>
            <person name="Cullen D."/>
            <person name="Martin F."/>
            <person name="Rosso M.-N."/>
            <person name="Henrissat B."/>
            <person name="Hibbett D."/>
            <person name="Martinez A.T."/>
            <person name="Grigoriev I.V."/>
        </authorList>
    </citation>
    <scope>NUCLEOTIDE SEQUENCE</scope>
    <source>
        <strain evidence="15">CBS 506.95</strain>
    </source>
</reference>
<evidence type="ECO:0000256" key="10">
    <source>
        <dbReference type="ARBA" id="ARBA00039167"/>
    </source>
</evidence>
<keyword evidence="6" id="KW-0677">Repeat</keyword>
<evidence type="ECO:0000259" key="14">
    <source>
        <dbReference type="Pfam" id="PF23233"/>
    </source>
</evidence>
<protein>
    <recommendedName>
        <fullName evidence="10">Pre-mRNA-splicing factor CLF1</fullName>
    </recommendedName>
    <alternativeName>
        <fullName evidence="11">Pre-mRNA-splicing factor clf1</fullName>
    </alternativeName>
</protein>
<dbReference type="InterPro" id="IPR045075">
    <property type="entry name" value="Syf1-like"/>
</dbReference>
<gene>
    <name evidence="15" type="ORF">CPB83DRAFT_874982</name>
</gene>
<organism evidence="15 16">
    <name type="scientific">Crepidotus variabilis</name>
    <dbReference type="NCBI Taxonomy" id="179855"/>
    <lineage>
        <taxon>Eukaryota</taxon>
        <taxon>Fungi</taxon>
        <taxon>Dikarya</taxon>
        <taxon>Basidiomycota</taxon>
        <taxon>Agaricomycotina</taxon>
        <taxon>Agaricomycetes</taxon>
        <taxon>Agaricomycetidae</taxon>
        <taxon>Agaricales</taxon>
        <taxon>Agaricineae</taxon>
        <taxon>Crepidotaceae</taxon>
        <taxon>Crepidotus</taxon>
    </lineage>
</organism>
<name>A0A9P6EL13_9AGAR</name>
<dbReference type="Pfam" id="PF23231">
    <property type="entry name" value="HAT_Syf1_CNRKL1_C"/>
    <property type="match status" value="1"/>
</dbReference>
<feature type="region of interest" description="Disordered" evidence="12">
    <location>
        <begin position="696"/>
        <end position="738"/>
    </location>
</feature>
<evidence type="ECO:0000256" key="11">
    <source>
        <dbReference type="ARBA" id="ARBA00070631"/>
    </source>
</evidence>
<dbReference type="GO" id="GO:0071007">
    <property type="term" value="C:U2-type catalytic step 2 spliceosome"/>
    <property type="evidence" value="ECO:0007669"/>
    <property type="project" value="TreeGrafter"/>
</dbReference>
<comment type="subunit">
    <text evidence="3">Associated with the spliceosome.</text>
</comment>
<evidence type="ECO:0000256" key="3">
    <source>
        <dbReference type="ARBA" id="ARBA00011524"/>
    </source>
</evidence>
<dbReference type="GO" id="GO:0071011">
    <property type="term" value="C:precatalytic spliceosome"/>
    <property type="evidence" value="ECO:0007669"/>
    <property type="project" value="TreeGrafter"/>
</dbReference>
<comment type="function">
    <text evidence="9">Involved in pre-mRNA splicing and cell cycle progression. Required for the spliceosome assembly and initiation of the DNA replication.</text>
</comment>
<dbReference type="PANTHER" id="PTHR11246">
    <property type="entry name" value="PRE-MRNA SPLICING FACTOR"/>
    <property type="match status" value="1"/>
</dbReference>
<evidence type="ECO:0000256" key="9">
    <source>
        <dbReference type="ARBA" id="ARBA00037040"/>
    </source>
</evidence>
<dbReference type="InterPro" id="IPR055433">
    <property type="entry name" value="HAT_Syf1-like_N"/>
</dbReference>
<dbReference type="InterPro" id="IPR003107">
    <property type="entry name" value="HAT"/>
</dbReference>
<dbReference type="InterPro" id="IPR011990">
    <property type="entry name" value="TPR-like_helical_dom_sf"/>
</dbReference>
<feature type="domain" description="Pre-mRNA-splicing factor Syf1/CRNKL1-like C-terminal HAT-repeats" evidence="13">
    <location>
        <begin position="328"/>
        <end position="483"/>
    </location>
</feature>
<evidence type="ECO:0000256" key="2">
    <source>
        <dbReference type="ARBA" id="ARBA00008644"/>
    </source>
</evidence>
<evidence type="ECO:0000256" key="4">
    <source>
        <dbReference type="ARBA" id="ARBA00022664"/>
    </source>
</evidence>
<proteinExistence type="inferred from homology"/>
<dbReference type="SMART" id="SM00386">
    <property type="entry name" value="HAT"/>
    <property type="match status" value="14"/>
</dbReference>
<dbReference type="Proteomes" id="UP000807306">
    <property type="component" value="Unassembled WGS sequence"/>
</dbReference>
<feature type="domain" description="Pre-mRNA-splicing factor Syf1-like N-terminal HAT-repeats" evidence="14">
    <location>
        <begin position="59"/>
        <end position="204"/>
    </location>
</feature>
<dbReference type="OrthoDB" id="541719at2759"/>
<evidence type="ECO:0000313" key="15">
    <source>
        <dbReference type="EMBL" id="KAF9530800.1"/>
    </source>
</evidence>
<comment type="subcellular location">
    <subcellularLocation>
        <location evidence="1">Nucleus</location>
    </subcellularLocation>
</comment>
<evidence type="ECO:0000256" key="5">
    <source>
        <dbReference type="ARBA" id="ARBA00022728"/>
    </source>
</evidence>
<keyword evidence="5" id="KW-0747">Spliceosome</keyword>
<evidence type="ECO:0000256" key="6">
    <source>
        <dbReference type="ARBA" id="ARBA00022737"/>
    </source>
</evidence>
<keyword evidence="16" id="KW-1185">Reference proteome</keyword>
<feature type="compositionally biased region" description="Acidic residues" evidence="12">
    <location>
        <begin position="714"/>
        <end position="731"/>
    </location>
</feature>
<dbReference type="FunFam" id="1.25.40.10:FF:000639">
    <property type="entry name" value="Pre-mRNA-splicing factor CLF1"/>
    <property type="match status" value="1"/>
</dbReference>
<dbReference type="Pfam" id="PF23233">
    <property type="entry name" value="HAT_Syf1_CNRKL1_N"/>
    <property type="match status" value="1"/>
</dbReference>
<dbReference type="PANTHER" id="PTHR11246:SF3">
    <property type="entry name" value="CROOKED NECK-LIKE PROTEIN 1"/>
    <property type="match status" value="1"/>
</dbReference>
<dbReference type="AlphaFoldDB" id="A0A9P6EL13"/>
<dbReference type="Gene3D" id="1.25.40.10">
    <property type="entry name" value="Tetratricopeptide repeat domain"/>
    <property type="match status" value="3"/>
</dbReference>
<evidence type="ECO:0000256" key="8">
    <source>
        <dbReference type="ARBA" id="ARBA00023242"/>
    </source>
</evidence>
<evidence type="ECO:0000256" key="12">
    <source>
        <dbReference type="SAM" id="MobiDB-lite"/>
    </source>
</evidence>
<accession>A0A9P6EL13</accession>
<sequence>MQDGRAPRIKNRAPAAIQITFEQLLREAQGIRETAVRSPKQRLEDFEELSEYRGRKRKEFEERIRRTRGNIKEWLQYANWESSQNEFARSRSVFERALDVDPRSIQLWLNYSEMELKSRNVQHARNLFDRAVTLLPRVDQLWYKYVYLEELLQNIPGARQVFERWMQWEPEDKAWQAYIKLEERYQELDRASSIYERWVAIRPEPRVWVKWAKFEEERGRVDKAREVFQTALEFFGDGEEQVERAQAVFSAFAKMETRLKEFDRARVIYNFALSRIARSKSAGLYTSYTKFEKQCGTQNTLESTVFAKKRIQYEEEVTQDGLNFDSWFDYTRLEEIALRDLRREVGSQEELKTAIGRVREVYERAVAHVPPGDEKKHWRRYIFLWLDYALFEEIETKDYARARQVYQTAVQLVPHKRFTFAKLWAMFAKFELRRLDLPAARKIFGAAIGMCPKEGLFKKYIELEIELREFDRVRTLYEKYIEFDPSNSSSWIRWAELEAQLQDFPRTRAIFELGVAQQQLAMPEILWKAFIDFEIAEGERERAAELYERLIQLSGHVKVWIAYALFEGEAIPIPREEREDEEEGEEDEELEVKMAPGDPVKARAVFQRAYNDLKSKRLIDERVALLEVWKTFEEQSGTPEDVAKVEGMKPIISKRRRVDQENGQMVEEHVFVFPDDEKEINPTSFKFLQIAHAWAQKKKEVDIPGATSSSKDVEMDENDDQSSQGGDEDDEKSSGDES</sequence>
<dbReference type="EMBL" id="MU157838">
    <property type="protein sequence ID" value="KAF9530800.1"/>
    <property type="molecule type" value="Genomic_DNA"/>
</dbReference>
<dbReference type="SUPFAM" id="SSF48452">
    <property type="entry name" value="TPR-like"/>
    <property type="match status" value="4"/>
</dbReference>
<dbReference type="InterPro" id="IPR055430">
    <property type="entry name" value="HAT_Syf1_CNRKL1_C"/>
</dbReference>
<comment type="similarity">
    <text evidence="2">Belongs to the crooked-neck family.</text>
</comment>
<evidence type="ECO:0000256" key="7">
    <source>
        <dbReference type="ARBA" id="ARBA00023187"/>
    </source>
</evidence>
<dbReference type="GO" id="GO:0000245">
    <property type="term" value="P:spliceosomal complex assembly"/>
    <property type="evidence" value="ECO:0007669"/>
    <property type="project" value="TreeGrafter"/>
</dbReference>
<dbReference type="FunFam" id="1.25.40.10:FF:000327">
    <property type="entry name" value="Pre-mRNA-splicing factor CLF1"/>
    <property type="match status" value="1"/>
</dbReference>
<evidence type="ECO:0000256" key="1">
    <source>
        <dbReference type="ARBA" id="ARBA00004123"/>
    </source>
</evidence>
<keyword evidence="8" id="KW-0539">Nucleus</keyword>
<dbReference type="GO" id="GO:0000974">
    <property type="term" value="C:Prp19 complex"/>
    <property type="evidence" value="ECO:0007669"/>
    <property type="project" value="TreeGrafter"/>
</dbReference>
<keyword evidence="7" id="KW-0508">mRNA splicing</keyword>
<keyword evidence="4" id="KW-0507">mRNA processing</keyword>
<evidence type="ECO:0000259" key="13">
    <source>
        <dbReference type="Pfam" id="PF23231"/>
    </source>
</evidence>